<comment type="caution">
    <text evidence="2">The sequence shown here is derived from an EMBL/GenBank/DDBJ whole genome shotgun (WGS) entry which is preliminary data.</text>
</comment>
<keyword evidence="1" id="KW-0472">Membrane</keyword>
<dbReference type="Proteomes" id="UP000798602">
    <property type="component" value="Unassembled WGS sequence"/>
</dbReference>
<keyword evidence="1" id="KW-0812">Transmembrane</keyword>
<keyword evidence="3" id="KW-1185">Reference proteome</keyword>
<keyword evidence="1" id="KW-1133">Transmembrane helix</keyword>
<accession>A0ABW9Z5Y1</accession>
<name>A0ABW9Z5Y1_9FLAO</name>
<sequence>MKKIYIPLLIIAGFVAIFEQGKEKPNVYIMVTAIAVFMMTMMWLTAKTPGKNDENPSDNV</sequence>
<gene>
    <name evidence="2" type="ORF">GV828_03415</name>
</gene>
<evidence type="ECO:0000256" key="1">
    <source>
        <dbReference type="SAM" id="Phobius"/>
    </source>
</evidence>
<evidence type="ECO:0000313" key="3">
    <source>
        <dbReference type="Proteomes" id="UP000798602"/>
    </source>
</evidence>
<organism evidence="2 3">
    <name type="scientific">Flavobacterium ichthyis</name>
    <dbReference type="NCBI Taxonomy" id="2698827"/>
    <lineage>
        <taxon>Bacteria</taxon>
        <taxon>Pseudomonadati</taxon>
        <taxon>Bacteroidota</taxon>
        <taxon>Flavobacteriia</taxon>
        <taxon>Flavobacteriales</taxon>
        <taxon>Flavobacteriaceae</taxon>
        <taxon>Flavobacterium</taxon>
    </lineage>
</organism>
<protein>
    <submittedName>
        <fullName evidence="2">Uncharacterized protein</fullName>
    </submittedName>
</protein>
<feature type="transmembrane region" description="Helical" evidence="1">
    <location>
        <begin position="28"/>
        <end position="46"/>
    </location>
</feature>
<evidence type="ECO:0000313" key="2">
    <source>
        <dbReference type="EMBL" id="NBL64247.1"/>
    </source>
</evidence>
<dbReference type="EMBL" id="JAABLM010000003">
    <property type="protein sequence ID" value="NBL64247.1"/>
    <property type="molecule type" value="Genomic_DNA"/>
</dbReference>
<reference evidence="3" key="1">
    <citation type="submission" date="2020-01" db="EMBL/GenBank/DDBJ databases">
        <title>Sphingomonas sp. strain CSW-10.</title>
        <authorList>
            <person name="Chen W.-M."/>
        </authorList>
    </citation>
    <scope>NUCLEOTIDE SEQUENCE [LARGE SCALE GENOMIC DNA]</scope>
    <source>
        <strain evidence="3">NST-5</strain>
    </source>
</reference>
<dbReference type="RefSeq" id="WP_166536075.1">
    <property type="nucleotide sequence ID" value="NZ_JAABLM010000003.1"/>
</dbReference>
<proteinExistence type="predicted"/>